<feature type="compositionally biased region" description="Basic and acidic residues" evidence="8">
    <location>
        <begin position="9"/>
        <end position="27"/>
    </location>
</feature>
<protein>
    <recommendedName>
        <fullName evidence="7">Choline transporter-like protein</fullName>
    </recommendedName>
</protein>
<feature type="transmembrane region" description="Helical" evidence="7">
    <location>
        <begin position="268"/>
        <end position="288"/>
    </location>
</feature>
<keyword evidence="3 7" id="KW-0812">Transmembrane</keyword>
<dbReference type="PANTHER" id="PTHR12385:SF14">
    <property type="entry name" value="CHOLINE TRANSPORTER-LIKE 2"/>
    <property type="match status" value="1"/>
</dbReference>
<evidence type="ECO:0000256" key="1">
    <source>
        <dbReference type="ARBA" id="ARBA00004141"/>
    </source>
</evidence>
<feature type="transmembrane region" description="Helical" evidence="7">
    <location>
        <begin position="474"/>
        <end position="507"/>
    </location>
</feature>
<evidence type="ECO:0000256" key="3">
    <source>
        <dbReference type="ARBA" id="ARBA00022692"/>
    </source>
</evidence>
<evidence type="ECO:0000256" key="2">
    <source>
        <dbReference type="ARBA" id="ARBA00007168"/>
    </source>
</evidence>
<evidence type="ECO:0000256" key="4">
    <source>
        <dbReference type="ARBA" id="ARBA00022989"/>
    </source>
</evidence>
<dbReference type="Pfam" id="PF04515">
    <property type="entry name" value="Choline_transpo"/>
    <property type="match status" value="1"/>
</dbReference>
<keyword evidence="5 7" id="KW-0472">Membrane</keyword>
<evidence type="ECO:0000256" key="6">
    <source>
        <dbReference type="ARBA" id="ARBA00023180"/>
    </source>
</evidence>
<evidence type="ECO:0000313" key="10">
    <source>
        <dbReference type="Proteomes" id="UP000596742"/>
    </source>
</evidence>
<organism evidence="9 10">
    <name type="scientific">Mytilus galloprovincialis</name>
    <name type="common">Mediterranean mussel</name>
    <dbReference type="NCBI Taxonomy" id="29158"/>
    <lineage>
        <taxon>Eukaryota</taxon>
        <taxon>Metazoa</taxon>
        <taxon>Spiralia</taxon>
        <taxon>Lophotrochozoa</taxon>
        <taxon>Mollusca</taxon>
        <taxon>Bivalvia</taxon>
        <taxon>Autobranchia</taxon>
        <taxon>Pteriomorphia</taxon>
        <taxon>Mytilida</taxon>
        <taxon>Mytiloidea</taxon>
        <taxon>Mytilidae</taxon>
        <taxon>Mytilinae</taxon>
        <taxon>Mytilus</taxon>
    </lineage>
</organism>
<feature type="transmembrane region" description="Helical" evidence="7">
    <location>
        <begin position="629"/>
        <end position="650"/>
    </location>
</feature>
<dbReference type="AlphaFoldDB" id="A0A8B6D9Y2"/>
<dbReference type="OrthoDB" id="420519at2759"/>
<dbReference type="GO" id="GO:0005886">
    <property type="term" value="C:plasma membrane"/>
    <property type="evidence" value="ECO:0007669"/>
    <property type="project" value="UniProtKB-SubCell"/>
</dbReference>
<dbReference type="GO" id="GO:0022857">
    <property type="term" value="F:transmembrane transporter activity"/>
    <property type="evidence" value="ECO:0007669"/>
    <property type="project" value="UniProtKB-UniRule"/>
</dbReference>
<proteinExistence type="inferred from homology"/>
<comment type="subcellular location">
    <subcellularLocation>
        <location evidence="7">Cell membrane</location>
        <topology evidence="7">Multi-pass membrane protein</topology>
    </subcellularLocation>
    <subcellularLocation>
        <location evidence="1">Membrane</location>
        <topology evidence="1">Multi-pass membrane protein</topology>
    </subcellularLocation>
</comment>
<feature type="transmembrane region" description="Helical" evidence="7">
    <location>
        <begin position="294"/>
        <end position="315"/>
    </location>
</feature>
<feature type="region of interest" description="Disordered" evidence="8">
    <location>
        <begin position="1"/>
        <end position="27"/>
    </location>
</feature>
<evidence type="ECO:0000256" key="5">
    <source>
        <dbReference type="ARBA" id="ARBA00023136"/>
    </source>
</evidence>
<reference evidence="9" key="1">
    <citation type="submission" date="2018-11" db="EMBL/GenBank/DDBJ databases">
        <authorList>
            <person name="Alioto T."/>
            <person name="Alioto T."/>
        </authorList>
    </citation>
    <scope>NUCLEOTIDE SEQUENCE</scope>
</reference>
<feature type="transmembrane region" description="Helical" evidence="7">
    <location>
        <begin position="47"/>
        <end position="70"/>
    </location>
</feature>
<dbReference type="PANTHER" id="PTHR12385">
    <property type="entry name" value="CHOLINE TRANSPORTER-LIKE (SLC FAMILY 44)"/>
    <property type="match status" value="1"/>
</dbReference>
<feature type="transmembrane region" description="Helical" evidence="7">
    <location>
        <begin position="670"/>
        <end position="689"/>
    </location>
</feature>
<evidence type="ECO:0000313" key="9">
    <source>
        <dbReference type="EMBL" id="VDI16759.1"/>
    </source>
</evidence>
<evidence type="ECO:0000256" key="7">
    <source>
        <dbReference type="RuleBase" id="RU368066"/>
    </source>
</evidence>
<comment type="function">
    <text evidence="7">Choline transporter.</text>
</comment>
<evidence type="ECO:0000256" key="8">
    <source>
        <dbReference type="SAM" id="MobiDB-lite"/>
    </source>
</evidence>
<gene>
    <name evidence="9" type="ORF">MGAL_10B079927</name>
</gene>
<name>A0A8B6D9Y2_MYTGA</name>
<feature type="transmembrane region" description="Helical" evidence="7">
    <location>
        <begin position="392"/>
        <end position="415"/>
    </location>
</feature>
<feature type="transmembrane region" description="Helical" evidence="7">
    <location>
        <begin position="527"/>
        <end position="551"/>
    </location>
</feature>
<keyword evidence="6" id="KW-0325">Glycoprotein</keyword>
<dbReference type="Proteomes" id="UP000596742">
    <property type="component" value="Unassembled WGS sequence"/>
</dbReference>
<keyword evidence="10" id="KW-1185">Reference proteome</keyword>
<dbReference type="InterPro" id="IPR007603">
    <property type="entry name" value="Choline_transptr-like"/>
</dbReference>
<feature type="transmembrane region" description="Helical" evidence="7">
    <location>
        <begin position="350"/>
        <end position="372"/>
    </location>
</feature>
<accession>A0A8B6D9Y2</accession>
<dbReference type="EMBL" id="UYJE01003122">
    <property type="protein sequence ID" value="VDI16759.1"/>
    <property type="molecule type" value="Genomic_DNA"/>
</dbReference>
<comment type="similarity">
    <text evidence="2 7">Belongs to the CTL (choline transporter-like) family.</text>
</comment>
<sequence length="738" mass="83468">MAKVADEEEGKKEKQEKKKAWNEPEYQGEKRQYDPNFKGPIKNRSCTDIICCLLFIVFFTGMIICSVIGYTRGDPYKLILPTDSKGQICGYDAEVKDKPYLMYFDISTCAQMGAAAAVSGCPTPAVCRAACPTSYYVYIETKAKALGTLTQSDVDKMICKDWATTQPSTSSSSSDIQAFIDDDDCAPYYMDSTGVVNRCVPSIFKTITDYATELYYTDGSGVNRTLQTSSGTDVTGTLMSEASYYLAKFYSAVQHIEMVFKDIVASGYLILIFIGMGTVFAFLWIVIMRWITGAMVWISIFMVIGLLGFGAYWCFTKYYEIKNTNVVSEWGFDEAFALNFSYYLRLKETWLAFACTTSTFLAIFLFLLLILASRICLAIELIKEGSRAIGNMIFTLFWPIIPFLLQICLLIYMGFSCAYIASMGNSEFYSNSTNVTTNGVDYYLSRTPCTPDSSTAGQLCDFVKYGGEEYIIPVLVFMLFMFLWVMNFIVALGQMTLAGSFASYYWAFEKPKDIPAFPLTAAFYRSLRYHLGTLAFGSLIIAIIQMIRIVLEYLDHKIKGSENPVAKFFLKCLKCCFWCLEKFVKFMNRNAYIMTAIYGRNFCSAAKEAFFLLLRNVVRAVVLDKICDYVLFISKLMVTAAVGVGAYFWFSGGIDFFQKYNPNLNYFLTPVVVVVIGMFIIACTFFSVYNMAVDTLFLCFLEDLEMHDGSPEKPYFMSKSLMKILNKTNKFEEPKGKK</sequence>
<comment type="caution">
    <text evidence="9">The sequence shown here is derived from an EMBL/GenBank/DDBJ whole genome shotgun (WGS) entry which is preliminary data.</text>
</comment>
<keyword evidence="4 7" id="KW-1133">Transmembrane helix</keyword>